<evidence type="ECO:0000256" key="5">
    <source>
        <dbReference type="SAM" id="Coils"/>
    </source>
</evidence>
<dbReference type="VEuPathDB" id="TrichDB:TVAGG3_0201680"/>
<dbReference type="STRING" id="5722.A2G430"/>
<reference evidence="8" key="2">
    <citation type="journal article" date="2007" name="Science">
        <title>Draft genome sequence of the sexually transmitted pathogen Trichomonas vaginalis.</title>
        <authorList>
            <person name="Carlton J.M."/>
            <person name="Hirt R.P."/>
            <person name="Silva J.C."/>
            <person name="Delcher A.L."/>
            <person name="Schatz M."/>
            <person name="Zhao Q."/>
            <person name="Wortman J.R."/>
            <person name="Bidwell S.L."/>
            <person name="Alsmark U.C.M."/>
            <person name="Besteiro S."/>
            <person name="Sicheritz-Ponten T."/>
            <person name="Noel C.J."/>
            <person name="Dacks J.B."/>
            <person name="Foster P.G."/>
            <person name="Simillion C."/>
            <person name="Van de Peer Y."/>
            <person name="Miranda-Saavedra D."/>
            <person name="Barton G.J."/>
            <person name="Westrop G.D."/>
            <person name="Mueller S."/>
            <person name="Dessi D."/>
            <person name="Fiori P.L."/>
            <person name="Ren Q."/>
            <person name="Paulsen I."/>
            <person name="Zhang H."/>
            <person name="Bastida-Corcuera F.D."/>
            <person name="Simoes-Barbosa A."/>
            <person name="Brown M.T."/>
            <person name="Hayes R.D."/>
            <person name="Mukherjee M."/>
            <person name="Okumura C.Y."/>
            <person name="Schneider R."/>
            <person name="Smith A.J."/>
            <person name="Vanacova S."/>
            <person name="Villalvazo M."/>
            <person name="Haas B.J."/>
            <person name="Pertea M."/>
            <person name="Feldblyum T.V."/>
            <person name="Utterback T.R."/>
            <person name="Shu C.L."/>
            <person name="Osoegawa K."/>
            <person name="de Jong P.J."/>
            <person name="Hrdy I."/>
            <person name="Horvathova L."/>
            <person name="Zubacova Z."/>
            <person name="Dolezal P."/>
            <person name="Malik S.B."/>
            <person name="Logsdon J.M. Jr."/>
            <person name="Henze K."/>
            <person name="Gupta A."/>
            <person name="Wang C.C."/>
            <person name="Dunne R.L."/>
            <person name="Upcroft J.A."/>
            <person name="Upcroft P."/>
            <person name="White O."/>
            <person name="Salzberg S.L."/>
            <person name="Tang P."/>
            <person name="Chiu C.-H."/>
            <person name="Lee Y.-S."/>
            <person name="Embley T.M."/>
            <person name="Coombs G.H."/>
            <person name="Mottram J.C."/>
            <person name="Tachezy J."/>
            <person name="Fraser-Liggett C.M."/>
            <person name="Johnson P.J."/>
        </authorList>
    </citation>
    <scope>NUCLEOTIDE SEQUENCE [LARGE SCALE GENOMIC DNA]</scope>
    <source>
        <strain evidence="8">G3</strain>
    </source>
</reference>
<keyword evidence="5" id="KW-0175">Coiled coil</keyword>
<sequence length="151" mass="17878">MISPNRLVTKNKFSESDDIKLKNFVNEYGKDWNLISDKMFNKSARQCKDRYEKYLAPHLKSSPFTLDEDIQLLSLYKKLGCRWIKISEMMTGRSDVAIKARFKLLKRHGKNLQTLKKEKTQEKKNQEREIAVIERGYRFCNLIVVVIDFVI</sequence>
<reference evidence="8" key="1">
    <citation type="submission" date="2006-10" db="EMBL/GenBank/DDBJ databases">
        <authorList>
            <person name="Amadeo P."/>
            <person name="Zhao Q."/>
            <person name="Wortman J."/>
            <person name="Fraser-Liggett C."/>
            <person name="Carlton J."/>
        </authorList>
    </citation>
    <scope>NUCLEOTIDE SEQUENCE</scope>
    <source>
        <strain evidence="8">G3</strain>
    </source>
</reference>
<dbReference type="SMR" id="A2G430"/>
<keyword evidence="1" id="KW-0805">Transcription regulation</keyword>
<accession>A2G430</accession>
<evidence type="ECO:0000256" key="4">
    <source>
        <dbReference type="ARBA" id="ARBA00023242"/>
    </source>
</evidence>
<keyword evidence="4" id="KW-0539">Nucleus</keyword>
<evidence type="ECO:0000259" key="7">
    <source>
        <dbReference type="PROSITE" id="PS51294"/>
    </source>
</evidence>
<evidence type="ECO:0000259" key="6">
    <source>
        <dbReference type="PROSITE" id="PS50090"/>
    </source>
</evidence>
<dbReference type="SUPFAM" id="SSF46689">
    <property type="entry name" value="Homeodomain-like"/>
    <property type="match status" value="1"/>
</dbReference>
<dbReference type="OrthoDB" id="2111693at2759"/>
<feature type="coiled-coil region" evidence="5">
    <location>
        <begin position="105"/>
        <end position="136"/>
    </location>
</feature>
<keyword evidence="3" id="KW-0804">Transcription</keyword>
<dbReference type="eggNOG" id="KOG0048">
    <property type="taxonomic scope" value="Eukaryota"/>
</dbReference>
<gene>
    <name evidence="8" type="ORF">TVAG_318200</name>
</gene>
<evidence type="ECO:0000256" key="2">
    <source>
        <dbReference type="ARBA" id="ARBA00023125"/>
    </source>
</evidence>
<feature type="domain" description="HTH myb-type" evidence="7">
    <location>
        <begin position="5"/>
        <end position="59"/>
    </location>
</feature>
<keyword evidence="2 8" id="KW-0238">DNA-binding</keyword>
<dbReference type="SMART" id="SM00717">
    <property type="entry name" value="SANT"/>
    <property type="match status" value="2"/>
</dbReference>
<dbReference type="EMBL" id="DS114356">
    <property type="protein sequence ID" value="EAX88095.1"/>
    <property type="molecule type" value="Genomic_DNA"/>
</dbReference>
<dbReference type="CDD" id="cd00167">
    <property type="entry name" value="SANT"/>
    <property type="match status" value="2"/>
</dbReference>
<dbReference type="Gene3D" id="1.10.10.60">
    <property type="entry name" value="Homeodomain-like"/>
    <property type="match status" value="2"/>
</dbReference>
<dbReference type="GO" id="GO:0005634">
    <property type="term" value="C:nucleus"/>
    <property type="evidence" value="ECO:0000318"/>
    <property type="project" value="GO_Central"/>
</dbReference>
<dbReference type="PROSITE" id="PS50090">
    <property type="entry name" value="MYB_LIKE"/>
    <property type="match status" value="2"/>
</dbReference>
<protein>
    <submittedName>
        <fullName evidence="8">Myb-like DNA-binding domain containing protein</fullName>
    </submittedName>
</protein>
<dbReference type="InterPro" id="IPR009057">
    <property type="entry name" value="Homeodomain-like_sf"/>
</dbReference>
<dbReference type="Proteomes" id="UP000001542">
    <property type="component" value="Unassembled WGS sequence"/>
</dbReference>
<feature type="domain" description="Myb-like" evidence="6">
    <location>
        <begin position="5"/>
        <end position="55"/>
    </location>
</feature>
<dbReference type="GO" id="GO:0006355">
    <property type="term" value="P:regulation of DNA-templated transcription"/>
    <property type="evidence" value="ECO:0000318"/>
    <property type="project" value="GO_Central"/>
</dbReference>
<evidence type="ECO:0000313" key="8">
    <source>
        <dbReference type="EMBL" id="EAX88095.1"/>
    </source>
</evidence>
<dbReference type="InterPro" id="IPR001005">
    <property type="entry name" value="SANT/Myb"/>
</dbReference>
<dbReference type="VEuPathDB" id="TrichDB:TVAG_318200"/>
<dbReference type="Pfam" id="PF13921">
    <property type="entry name" value="Myb_DNA-bind_6"/>
    <property type="match status" value="1"/>
</dbReference>
<organism evidence="8 9">
    <name type="scientific">Trichomonas vaginalis (strain ATCC PRA-98 / G3)</name>
    <dbReference type="NCBI Taxonomy" id="412133"/>
    <lineage>
        <taxon>Eukaryota</taxon>
        <taxon>Metamonada</taxon>
        <taxon>Parabasalia</taxon>
        <taxon>Trichomonadida</taxon>
        <taxon>Trichomonadidae</taxon>
        <taxon>Trichomonas</taxon>
    </lineage>
</organism>
<evidence type="ECO:0000256" key="1">
    <source>
        <dbReference type="ARBA" id="ARBA00023015"/>
    </source>
</evidence>
<evidence type="ECO:0000313" key="9">
    <source>
        <dbReference type="Proteomes" id="UP000001542"/>
    </source>
</evidence>
<feature type="domain" description="Myb-like" evidence="6">
    <location>
        <begin position="56"/>
        <end position="106"/>
    </location>
</feature>
<dbReference type="PANTHER" id="PTHR46621:SF1">
    <property type="entry name" value="SNRNA-ACTIVATING PROTEIN COMPLEX SUBUNIT 4"/>
    <property type="match status" value="1"/>
</dbReference>
<feature type="domain" description="HTH myb-type" evidence="7">
    <location>
        <begin position="60"/>
        <end position="110"/>
    </location>
</feature>
<dbReference type="InterPro" id="IPR017930">
    <property type="entry name" value="Myb_dom"/>
</dbReference>
<dbReference type="InterPro" id="IPR051575">
    <property type="entry name" value="Myb-like_DNA-bd"/>
</dbReference>
<dbReference type="PANTHER" id="PTHR46621">
    <property type="entry name" value="SNRNA-ACTIVATING PROTEIN COMPLEX SUBUNIT 4"/>
    <property type="match status" value="1"/>
</dbReference>
<proteinExistence type="predicted"/>
<name>A2G430_TRIV3</name>
<evidence type="ECO:0000256" key="3">
    <source>
        <dbReference type="ARBA" id="ARBA00023163"/>
    </source>
</evidence>
<dbReference type="PROSITE" id="PS51294">
    <property type="entry name" value="HTH_MYB"/>
    <property type="match status" value="2"/>
</dbReference>
<dbReference type="InParanoid" id="A2G430"/>
<keyword evidence="9" id="KW-1185">Reference proteome</keyword>
<dbReference type="GO" id="GO:0000981">
    <property type="term" value="F:DNA-binding transcription factor activity, RNA polymerase II-specific"/>
    <property type="evidence" value="ECO:0000318"/>
    <property type="project" value="GO_Central"/>
</dbReference>
<dbReference type="GO" id="GO:0000978">
    <property type="term" value="F:RNA polymerase II cis-regulatory region sequence-specific DNA binding"/>
    <property type="evidence" value="ECO:0000318"/>
    <property type="project" value="GO_Central"/>
</dbReference>
<dbReference type="AlphaFoldDB" id="A2G430"/>